<protein>
    <submittedName>
        <fullName evidence="2">DUF3127 domain-containing protein</fullName>
    </submittedName>
</protein>
<dbReference type="SUPFAM" id="SSF50249">
    <property type="entry name" value="Nucleic acid-binding proteins"/>
    <property type="match status" value="1"/>
</dbReference>
<feature type="compositionally biased region" description="Low complexity" evidence="1">
    <location>
        <begin position="108"/>
        <end position="131"/>
    </location>
</feature>
<gene>
    <name evidence="2" type="ORF">K8V40_01855</name>
</gene>
<evidence type="ECO:0000313" key="3">
    <source>
        <dbReference type="Proteomes" id="UP000722357"/>
    </source>
</evidence>
<dbReference type="Gene3D" id="2.40.50.140">
    <property type="entry name" value="Nucleic acid-binding proteins"/>
    <property type="match status" value="1"/>
</dbReference>
<proteinExistence type="predicted"/>
<organism evidence="2 3">
    <name type="scientific">Phocaeicola plebeius</name>
    <dbReference type="NCBI Taxonomy" id="310297"/>
    <lineage>
        <taxon>Bacteria</taxon>
        <taxon>Pseudomonadati</taxon>
        <taxon>Bacteroidota</taxon>
        <taxon>Bacteroidia</taxon>
        <taxon>Bacteroidales</taxon>
        <taxon>Bacteroidaceae</taxon>
        <taxon>Phocaeicola</taxon>
    </lineage>
</organism>
<dbReference type="AlphaFoldDB" id="A0A921HJ17"/>
<sequence length="148" mass="16511">MSNQVTGRLVYIGQPQEIPSKSGGNPFVKREFILDATTHDPYTGERSQYENILPLEVSGDKCAELDNYRVGDVITVSFALQGREWTNQDGQVKRMVSIRCYKLEARQPMRQPASMPAQQPAPIQTPTMAQAFPPDVDANGNPKDDLPF</sequence>
<evidence type="ECO:0000256" key="1">
    <source>
        <dbReference type="SAM" id="MobiDB-lite"/>
    </source>
</evidence>
<reference evidence="2" key="1">
    <citation type="journal article" date="2021" name="PeerJ">
        <title>Extensive microbial diversity within the chicken gut microbiome revealed by metagenomics and culture.</title>
        <authorList>
            <person name="Gilroy R."/>
            <person name="Ravi A."/>
            <person name="Getino M."/>
            <person name="Pursley I."/>
            <person name="Horton D.L."/>
            <person name="Alikhan N.F."/>
            <person name="Baker D."/>
            <person name="Gharbi K."/>
            <person name="Hall N."/>
            <person name="Watson M."/>
            <person name="Adriaenssens E.M."/>
            <person name="Foster-Nyarko E."/>
            <person name="Jarju S."/>
            <person name="Secka A."/>
            <person name="Antonio M."/>
            <person name="Oren A."/>
            <person name="Chaudhuri R.R."/>
            <person name="La Ragione R."/>
            <person name="Hildebrand F."/>
            <person name="Pallen M.J."/>
        </authorList>
    </citation>
    <scope>NUCLEOTIDE SEQUENCE</scope>
    <source>
        <strain evidence="2">9794</strain>
    </source>
</reference>
<dbReference type="InterPro" id="IPR012340">
    <property type="entry name" value="NA-bd_OB-fold"/>
</dbReference>
<comment type="caution">
    <text evidence="2">The sequence shown here is derived from an EMBL/GenBank/DDBJ whole genome shotgun (WGS) entry which is preliminary data.</text>
</comment>
<dbReference type="EMBL" id="DYWE01000020">
    <property type="protein sequence ID" value="HJF80383.1"/>
    <property type="molecule type" value="Genomic_DNA"/>
</dbReference>
<feature type="region of interest" description="Disordered" evidence="1">
    <location>
        <begin position="107"/>
        <end position="148"/>
    </location>
</feature>
<dbReference type="Proteomes" id="UP000722357">
    <property type="component" value="Unassembled WGS sequence"/>
</dbReference>
<name>A0A921HJ17_9BACT</name>
<evidence type="ECO:0000313" key="2">
    <source>
        <dbReference type="EMBL" id="HJF80383.1"/>
    </source>
</evidence>
<dbReference type="Pfam" id="PF11325">
    <property type="entry name" value="DUF3127"/>
    <property type="match status" value="1"/>
</dbReference>
<reference evidence="2" key="2">
    <citation type="submission" date="2021-09" db="EMBL/GenBank/DDBJ databases">
        <authorList>
            <person name="Gilroy R."/>
        </authorList>
    </citation>
    <scope>NUCLEOTIDE SEQUENCE</scope>
    <source>
        <strain evidence="2">9794</strain>
    </source>
</reference>
<accession>A0A921HJ17</accession>
<dbReference type="InterPro" id="IPR021474">
    <property type="entry name" value="DUF3127"/>
</dbReference>